<keyword evidence="7" id="KW-0067">ATP-binding</keyword>
<sequence length="1721" mass="193964">MTAVQKLFDQISDPNTKAGYSNACFEAAQAASKKAMAIAPFSVTTPEALTLERFGITTSPFATTSHTHAADKIIENDCLTIIGHYLPKREAVTLIQLKRSKIHLLGRQPSQDNFQNYCHEPKDVLRYGITHPNSCPVVNTEYAVLADTLHFMSPRQLYHLFSRNPKLERLFATLVLPIEAQHRLPSLFPDVYKLEYYNDHFAYMPGGHGGGAYVHSYGTLKWLDTAQVGPVDYTKSSIVNPWPITDYLSIEKIETKAAHHIMFIQRRRAQVDWPLPPIWVYHASEYVKLPLIFYPPEANVQKTYPHTLIKRMQLYCFSVKAVSLRDIFAKLRQVIETQELVRYSMADLIRLANYFLFITGMNQVSDYESPLLENLFGKMCASIRMRLRTFFQNLLGKTSYAALLTVTDVIPVHFTTQPKRREAVGELWFQEPKSEQEQNSLPPKRTSPSPDDLDLLAWFHQLESSGAMSEPCNDSGPAPQPCEDQPVGGKQTNNLAETQQRADEPRNGETPAPSNDVNDCTDEVSSNLSDEEGDCDSMPALEEISDLDLDDFDDLPNEGSDEPPSASERPQDNRVETITKGSFPCGCGTEITVNSFGRAIEVAGVDLTDHMKGRLAAFYSRDGQGYSYTGYSHKSQGWLEGLDKLIKACGEETSSYNQCLVQRYEQGSRIGFHSDDEVIYPKGNKILTVNAAGSGKFGIKCARGETVLNLEDGDYFLMPGGFQETHKHNVMAITPRLSFTFRSTDVNSQEKPVDSEKPTKTNDRPKTVDPSNTSSKQHRKVSPAKDDKGASSPDLEPLDTPTIEILKLHGFTALKPQHDGTSQIRPVYFNKDIHLRRRATKADMSPPARPFFDLAASLHRGIYTHKINNRRATAYMSDVKNNLTGLVLPKLDRDLLSSWVALAETTTREVAVLAIHGAGGAGKSRALQELLRASPELADSVNIVVPTINLANDWKAKLPQMDPRRVMTFEKACERECKAVTIFDDYGKLPAGFVDAYLAIKVNVELAILTGDQRQSTHHQERESQISSLPSNISQFSKYADYYLNATHRQPRRLANPIKVHAERQLGGAVLKANIVPDLAMVLVPAFRSQSLLTDLGRHAMTYAGCQGLTLNHLTIILDKDTPLCSEEVLYTAFSRASESITFVNTHSDNPAFLAKLDATPYLKTLISWVREDEQAGADCPAAEPHVADVPTKTHIPVANDRVQLEGKIETMEDKDTRELWSGEEKTNLMQTQDPVVQLFPHQQAKDEALFKITIGERIRMATPEQNTKQLQYTLNAGDLLFEAYAQFMKVPKETQPFDKRLWTHCRQLALRTYLSKPTSNLQQGAARQDPDFPDNAIALFNKSQWVKKLEKVGAKFKAGQTISAFKQEVVLLTTTMALYLRKKREQHQPDNVFIMCEKTPEQFNAFVMTKWDFDRPNYTSDYTQYDQSQDASFLNFEIRKARHLGVPEDVLSFYKFIKTHAKTFLGNLAIMRLSGEGPTFDANTECNIAYDALRFRLGDDVRACYAGDDLVRDKACEERAGWVYSESLFSLKAKPLVTNKPDFCGWRLTRHGIVKSPIQLYQSLQLALRLGKIDEVKRSYAIDYLFAYRLGDKIYDIFDEDELEKHQLVTRTLIKKGMQPPESGNHLPVFHITSDRLIRDPDAIKVQSYECDRILLEQPQIINDYIPTGDQPRDTDHSASTDRRDMTRACNLSAEKLAFGGNTIHHLFRTSWEGRPPPLS</sequence>
<dbReference type="GO" id="GO:0039694">
    <property type="term" value="P:viral RNA genome replication"/>
    <property type="evidence" value="ECO:0007669"/>
    <property type="project" value="InterPro"/>
</dbReference>
<feature type="region of interest" description="Disordered" evidence="11">
    <location>
        <begin position="1666"/>
        <end position="1685"/>
    </location>
</feature>
<feature type="domain" description="(+)RNA virus helicase C-terminal" evidence="14">
    <location>
        <begin position="891"/>
        <end position="1178"/>
    </location>
</feature>
<feature type="region of interest" description="Disordered" evidence="11">
    <location>
        <begin position="549"/>
        <end position="578"/>
    </location>
</feature>
<evidence type="ECO:0000256" key="9">
    <source>
        <dbReference type="ARBA" id="ARBA00025585"/>
    </source>
</evidence>
<evidence type="ECO:0000259" key="12">
    <source>
        <dbReference type="PROSITE" id="PS50507"/>
    </source>
</evidence>
<feature type="compositionally biased region" description="Basic and acidic residues" evidence="11">
    <location>
        <begin position="1672"/>
        <end position="1685"/>
    </location>
</feature>
<dbReference type="GO" id="GO:0016556">
    <property type="term" value="P:mRNA modification"/>
    <property type="evidence" value="ECO:0007669"/>
    <property type="project" value="InterPro"/>
</dbReference>
<feature type="compositionally biased region" description="Basic and acidic residues" evidence="11">
    <location>
        <begin position="751"/>
        <end position="767"/>
    </location>
</feature>
<feature type="compositionally biased region" description="Polar residues" evidence="11">
    <location>
        <begin position="512"/>
        <end position="528"/>
    </location>
</feature>
<dbReference type="InterPro" id="IPR005123">
    <property type="entry name" value="Oxoglu/Fe-dep_dioxygenase_dom"/>
</dbReference>
<dbReference type="InterPro" id="IPR027351">
    <property type="entry name" value="(+)RNA_virus_helicase_core_dom"/>
</dbReference>
<keyword evidence="5" id="KW-0378">Hydrolase</keyword>
<evidence type="ECO:0000256" key="5">
    <source>
        <dbReference type="ARBA" id="ARBA00022801"/>
    </source>
</evidence>
<evidence type="ECO:0000256" key="4">
    <source>
        <dbReference type="ARBA" id="ARBA00022741"/>
    </source>
</evidence>
<evidence type="ECO:0000259" key="13">
    <source>
        <dbReference type="PROSITE" id="PS51471"/>
    </source>
</evidence>
<evidence type="ECO:0000256" key="7">
    <source>
        <dbReference type="ARBA" id="ARBA00022840"/>
    </source>
</evidence>
<organismHost>
    <name type="scientific">Allium cepa var. aggregatum</name>
    <name type="common">Shallot</name>
    <name type="synonym">Allium ascalonicum</name>
    <dbReference type="NCBI Taxonomy" id="28911"/>
</organismHost>
<evidence type="ECO:0000259" key="14">
    <source>
        <dbReference type="PROSITE" id="PS51657"/>
    </source>
</evidence>
<feature type="compositionally biased region" description="Polar residues" evidence="11">
    <location>
        <begin position="437"/>
        <end position="449"/>
    </location>
</feature>
<dbReference type="GO" id="GO:0003968">
    <property type="term" value="F:RNA-directed RNA polymerase activity"/>
    <property type="evidence" value="ECO:0007669"/>
    <property type="project" value="UniProtKB-KW"/>
</dbReference>
<dbReference type="GO" id="GO:0003723">
    <property type="term" value="F:RNA binding"/>
    <property type="evidence" value="ECO:0007669"/>
    <property type="project" value="InterPro"/>
</dbReference>
<proteinExistence type="predicted"/>
<feature type="compositionally biased region" description="Acidic residues" evidence="11">
    <location>
        <begin position="549"/>
        <end position="561"/>
    </location>
</feature>
<keyword evidence="4" id="KW-0547">Nucleotide-binding</keyword>
<name>A0A6M2VHN5_SHVX</name>
<dbReference type="Pfam" id="PF01660">
    <property type="entry name" value="Vmethyltransf"/>
    <property type="match status" value="1"/>
</dbReference>
<evidence type="ECO:0000256" key="1">
    <source>
        <dbReference type="ARBA" id="ARBA00022484"/>
    </source>
</evidence>
<dbReference type="SUPFAM" id="SSF56672">
    <property type="entry name" value="DNA/RNA polymerases"/>
    <property type="match status" value="1"/>
</dbReference>
<dbReference type="GO" id="GO:0016787">
    <property type="term" value="F:hydrolase activity"/>
    <property type="evidence" value="ECO:0007669"/>
    <property type="project" value="UniProtKB-KW"/>
</dbReference>
<evidence type="ECO:0000256" key="3">
    <source>
        <dbReference type="ARBA" id="ARBA00022695"/>
    </source>
</evidence>
<comment type="function">
    <text evidence="9">RNA replication. The central part of this protein possibly functions as an ATP-binding helicase.</text>
</comment>
<dbReference type="PROSITE" id="PS51471">
    <property type="entry name" value="FE2OG_OXY"/>
    <property type="match status" value="1"/>
</dbReference>
<dbReference type="Pfam" id="PF00978">
    <property type="entry name" value="RdRP_2"/>
    <property type="match status" value="1"/>
</dbReference>
<evidence type="ECO:0000256" key="11">
    <source>
        <dbReference type="SAM" id="MobiDB-lite"/>
    </source>
</evidence>
<dbReference type="Pfam" id="PF01443">
    <property type="entry name" value="Viral_helicase1"/>
    <property type="match status" value="1"/>
</dbReference>
<comment type="catalytic activity">
    <reaction evidence="10">
        <text>ATP + H2O = ADP + phosphate + H(+)</text>
        <dbReference type="Rhea" id="RHEA:13065"/>
        <dbReference type="ChEBI" id="CHEBI:15377"/>
        <dbReference type="ChEBI" id="CHEBI:15378"/>
        <dbReference type="ChEBI" id="CHEBI:30616"/>
        <dbReference type="ChEBI" id="CHEBI:43474"/>
        <dbReference type="ChEBI" id="CHEBI:456216"/>
        <dbReference type="EC" id="3.6.4.13"/>
    </reaction>
</comment>
<dbReference type="InterPro" id="IPR043502">
    <property type="entry name" value="DNA/RNA_pol_sf"/>
</dbReference>
<dbReference type="GO" id="GO:0008174">
    <property type="term" value="F:mRNA methyltransferase activity"/>
    <property type="evidence" value="ECO:0007669"/>
    <property type="project" value="UniProtKB-UniRule"/>
</dbReference>
<feature type="domain" description="RdRp catalytic" evidence="12">
    <location>
        <begin position="1416"/>
        <end position="1523"/>
    </location>
</feature>
<dbReference type="InterPro" id="IPR007094">
    <property type="entry name" value="RNA-dir_pol_PSvirus"/>
</dbReference>
<evidence type="ECO:0000259" key="15">
    <source>
        <dbReference type="PROSITE" id="PS51743"/>
    </source>
</evidence>
<evidence type="ECO:0000256" key="6">
    <source>
        <dbReference type="ARBA" id="ARBA00022806"/>
    </source>
</evidence>
<dbReference type="Gene3D" id="2.60.120.590">
    <property type="entry name" value="Alpha-ketoglutarate-dependent dioxygenase AlkB-like"/>
    <property type="match status" value="1"/>
</dbReference>
<keyword evidence="1" id="KW-0696">RNA-directed RNA polymerase</keyword>
<feature type="compositionally biased region" description="Polar residues" evidence="11">
    <location>
        <begin position="490"/>
        <end position="499"/>
    </location>
</feature>
<dbReference type="PROSITE" id="PS51657">
    <property type="entry name" value="PSRV_HELICASE"/>
    <property type="match status" value="1"/>
</dbReference>
<dbReference type="PROSITE" id="PS51743">
    <property type="entry name" value="ALPHAVIRUS_MT"/>
    <property type="match status" value="1"/>
</dbReference>
<evidence type="ECO:0000256" key="10">
    <source>
        <dbReference type="ARBA" id="ARBA00047984"/>
    </source>
</evidence>
<dbReference type="InterPro" id="IPR037151">
    <property type="entry name" value="AlkB-like_sf"/>
</dbReference>
<dbReference type="GO" id="GO:0006351">
    <property type="term" value="P:DNA-templated transcription"/>
    <property type="evidence" value="ECO:0007669"/>
    <property type="project" value="InterPro"/>
</dbReference>
<feature type="domain" description="Alphavirus-like MT" evidence="15">
    <location>
        <begin position="59"/>
        <end position="223"/>
    </location>
</feature>
<dbReference type="CDD" id="cd23246">
    <property type="entry name" value="Alphaflexiviridae_RdRp"/>
    <property type="match status" value="1"/>
</dbReference>
<feature type="region of interest" description="Disordered" evidence="11">
    <location>
        <begin position="429"/>
        <end position="452"/>
    </location>
</feature>
<keyword evidence="8" id="KW-0693">Viral RNA replication</keyword>
<dbReference type="PROSITE" id="PS50507">
    <property type="entry name" value="RDRP_SSRNA_POS"/>
    <property type="match status" value="1"/>
</dbReference>
<evidence type="ECO:0000313" key="16">
    <source>
        <dbReference type="EMBL" id="QCY49525.1"/>
    </source>
</evidence>
<dbReference type="EMBL" id="MH389250">
    <property type="protein sequence ID" value="QCY49525.1"/>
    <property type="molecule type" value="Genomic_RNA"/>
</dbReference>
<reference evidence="16" key="1">
    <citation type="submission" date="2018-05" db="EMBL/GenBank/DDBJ databases">
        <title>Molecular and biological characterization of two novel viruses belonging to genera Potyvirus and Carlavirus identified through elucidation of emerging shallot mild yellow stripe disease in France.</title>
        <authorList>
            <person name="Marais A."/>
            <person name="Faure C."/>
            <person name="Theil S."/>
            <person name="Candresse T."/>
        </authorList>
    </citation>
    <scope>NUCLEOTIDE SEQUENCE</scope>
    <source>
        <strain evidence="16">13-04-2</strain>
    </source>
</reference>
<feature type="region of interest" description="Disordered" evidence="11">
    <location>
        <begin position="743"/>
        <end position="799"/>
    </location>
</feature>
<organism evidence="16">
    <name type="scientific">Shallot virus X</name>
    <name type="common">ShVX</name>
    <dbReference type="NCBI Taxonomy" id="31770"/>
    <lineage>
        <taxon>Viruses</taxon>
        <taxon>Riboviria</taxon>
        <taxon>Orthornavirae</taxon>
        <taxon>Kitrinoviricota</taxon>
        <taxon>Alsuviricetes</taxon>
        <taxon>Tymovirales</taxon>
        <taxon>Alphaflexiviridae</taxon>
        <taxon>Allexivirus</taxon>
        <taxon>Acarallexivirus</taxon>
        <taxon>Allexivirus ecsascalonicum</taxon>
    </lineage>
</organism>
<keyword evidence="3" id="KW-0548">Nucleotidyltransferase</keyword>
<dbReference type="GO" id="GO:0005524">
    <property type="term" value="F:ATP binding"/>
    <property type="evidence" value="ECO:0007669"/>
    <property type="project" value="UniProtKB-KW"/>
</dbReference>
<dbReference type="InterPro" id="IPR027450">
    <property type="entry name" value="AlkB-like"/>
</dbReference>
<feature type="domain" description="Fe2OG dioxygenase" evidence="13">
    <location>
        <begin position="655"/>
        <end position="745"/>
    </location>
</feature>
<evidence type="ECO:0000256" key="8">
    <source>
        <dbReference type="ARBA" id="ARBA00022953"/>
    </source>
</evidence>
<keyword evidence="6" id="KW-0347">Helicase</keyword>
<dbReference type="Pfam" id="PF13532">
    <property type="entry name" value="2OG-FeII_Oxy_2"/>
    <property type="match status" value="1"/>
</dbReference>
<gene>
    <name evidence="16" type="primary">ORF1</name>
</gene>
<dbReference type="Gene3D" id="3.40.50.300">
    <property type="entry name" value="P-loop containing nucleotide triphosphate hydrolases"/>
    <property type="match status" value="1"/>
</dbReference>
<dbReference type="InterPro" id="IPR002588">
    <property type="entry name" value="Alphavirus-like_MT_dom"/>
</dbReference>
<protein>
    <submittedName>
        <fullName evidence="16">Replicase</fullName>
    </submittedName>
</protein>
<dbReference type="InterPro" id="IPR027417">
    <property type="entry name" value="P-loop_NTPase"/>
</dbReference>
<feature type="region of interest" description="Disordered" evidence="11">
    <location>
        <begin position="466"/>
        <end position="537"/>
    </location>
</feature>
<accession>A0A6M2VHN5</accession>
<dbReference type="GO" id="GO:0003724">
    <property type="term" value="F:RNA helicase activity"/>
    <property type="evidence" value="ECO:0007669"/>
    <property type="project" value="UniProtKB-EC"/>
</dbReference>
<keyword evidence="2" id="KW-0808">Transferase</keyword>
<dbReference type="GO" id="GO:0006396">
    <property type="term" value="P:RNA processing"/>
    <property type="evidence" value="ECO:0007669"/>
    <property type="project" value="InterPro"/>
</dbReference>
<dbReference type="SUPFAM" id="SSF52540">
    <property type="entry name" value="P-loop containing nucleoside triphosphate hydrolases"/>
    <property type="match status" value="1"/>
</dbReference>
<dbReference type="SUPFAM" id="SSF51197">
    <property type="entry name" value="Clavaminate synthase-like"/>
    <property type="match status" value="1"/>
</dbReference>
<dbReference type="InterPro" id="IPR001788">
    <property type="entry name" value="RNA-dep_RNA_pol_alsuvir"/>
</dbReference>
<evidence type="ECO:0000256" key="2">
    <source>
        <dbReference type="ARBA" id="ARBA00022679"/>
    </source>
</evidence>